<dbReference type="PANTHER" id="PTHR31197:SF12">
    <property type="entry name" value="OS02G0770600 PROTEIN"/>
    <property type="match status" value="1"/>
</dbReference>
<dbReference type="InterPro" id="IPR013083">
    <property type="entry name" value="Znf_RING/FYVE/PHD"/>
</dbReference>
<organism evidence="2 3">
    <name type="scientific">Genlisea aurea</name>
    <dbReference type="NCBI Taxonomy" id="192259"/>
    <lineage>
        <taxon>Eukaryota</taxon>
        <taxon>Viridiplantae</taxon>
        <taxon>Streptophyta</taxon>
        <taxon>Embryophyta</taxon>
        <taxon>Tracheophyta</taxon>
        <taxon>Spermatophyta</taxon>
        <taxon>Magnoliopsida</taxon>
        <taxon>eudicotyledons</taxon>
        <taxon>Gunneridae</taxon>
        <taxon>Pentapetalae</taxon>
        <taxon>asterids</taxon>
        <taxon>lamiids</taxon>
        <taxon>Lamiales</taxon>
        <taxon>Lentibulariaceae</taxon>
        <taxon>Genlisea</taxon>
    </lineage>
</organism>
<evidence type="ECO:0000313" key="2">
    <source>
        <dbReference type="EMBL" id="EPS60637.1"/>
    </source>
</evidence>
<comment type="caution">
    <text evidence="2">The sequence shown here is derived from an EMBL/GenBank/DDBJ whole genome shotgun (WGS) entry which is preliminary data.</text>
</comment>
<name>S8DLZ8_9LAMI</name>
<gene>
    <name evidence="2" type="ORF">M569_14166</name>
</gene>
<dbReference type="Gene3D" id="3.30.40.10">
    <property type="entry name" value="Zinc/RING finger domain, C3HC4 (zinc finger)"/>
    <property type="match status" value="1"/>
</dbReference>
<evidence type="ECO:0000313" key="3">
    <source>
        <dbReference type="Proteomes" id="UP000015453"/>
    </source>
</evidence>
<evidence type="ECO:0000256" key="1">
    <source>
        <dbReference type="SAM" id="MobiDB-lite"/>
    </source>
</evidence>
<feature type="region of interest" description="Disordered" evidence="1">
    <location>
        <begin position="1"/>
        <end position="28"/>
    </location>
</feature>
<feature type="compositionally biased region" description="Basic residues" evidence="1">
    <location>
        <begin position="1"/>
        <end position="11"/>
    </location>
</feature>
<feature type="non-terminal residue" evidence="2">
    <location>
        <position position="249"/>
    </location>
</feature>
<dbReference type="Proteomes" id="UP000015453">
    <property type="component" value="Unassembled WGS sequence"/>
</dbReference>
<dbReference type="OrthoDB" id="1921166at2759"/>
<dbReference type="EMBL" id="AUSU01007407">
    <property type="protein sequence ID" value="EPS60637.1"/>
    <property type="molecule type" value="Genomic_DNA"/>
</dbReference>
<accession>S8DLZ8</accession>
<proteinExistence type="predicted"/>
<reference evidence="2 3" key="1">
    <citation type="journal article" date="2013" name="BMC Genomics">
        <title>The miniature genome of a carnivorous plant Genlisea aurea contains a low number of genes and short non-coding sequences.</title>
        <authorList>
            <person name="Leushkin E.V."/>
            <person name="Sutormin R.A."/>
            <person name="Nabieva E.R."/>
            <person name="Penin A.A."/>
            <person name="Kondrashov A.S."/>
            <person name="Logacheva M.D."/>
        </authorList>
    </citation>
    <scope>NUCLEOTIDE SEQUENCE [LARGE SCALE GENOMIC DNA]</scope>
</reference>
<protein>
    <submittedName>
        <fullName evidence="2">Uncharacterized protein</fullName>
    </submittedName>
</protein>
<dbReference type="Pfam" id="PF07800">
    <property type="entry name" value="DUF1644"/>
    <property type="match status" value="2"/>
</dbReference>
<dbReference type="AlphaFoldDB" id="S8DLZ8"/>
<sequence>MGKAMRGRRGIASRQCRPSPYAPSPYSEMNSELSCRIVKKDWEDARCSVCMEFPHKAVLLLCSSHENGCRPYMCGTSFRYSNCLEQYRKAYTRATAYDPESTELACPLCRGRVKGWTVVEPARRHLDTKKRGCAHDECPFVGTFRELRRHVRSEHPSAKPQKVDASLEHRWRMMELERERADVISTIRSTNPGALVFGDYVIEGNQINGVEMEEEDEEEEEEYEDREMMDLNYRIDRGLMSVFLFLQAM</sequence>
<keyword evidence="3" id="KW-1185">Reference proteome</keyword>
<dbReference type="PANTHER" id="PTHR31197">
    <property type="entry name" value="OS01G0612600 PROTEIN"/>
    <property type="match status" value="1"/>
</dbReference>
<dbReference type="InterPro" id="IPR012866">
    <property type="entry name" value="DUF1644"/>
</dbReference>